<name>A0A8S9WR43_APOLU</name>
<dbReference type="SUPFAM" id="SSF53098">
    <property type="entry name" value="Ribonuclease H-like"/>
    <property type="match status" value="1"/>
</dbReference>
<dbReference type="InterPro" id="IPR003100">
    <property type="entry name" value="PAZ_dom"/>
</dbReference>
<evidence type="ECO:0000256" key="3">
    <source>
        <dbReference type="ARBA" id="ARBA00022490"/>
    </source>
</evidence>
<keyword evidence="4" id="KW-0221">Differentiation</keyword>
<evidence type="ECO:0000256" key="4">
    <source>
        <dbReference type="ARBA" id="ARBA00022782"/>
    </source>
</evidence>
<reference evidence="11" key="1">
    <citation type="journal article" date="2021" name="Mol. Ecol. Resour.">
        <title>Apolygus lucorum genome provides insights into omnivorousness and mesophyll feeding.</title>
        <authorList>
            <person name="Liu Y."/>
            <person name="Liu H."/>
            <person name="Wang H."/>
            <person name="Huang T."/>
            <person name="Liu B."/>
            <person name="Yang B."/>
            <person name="Yin L."/>
            <person name="Li B."/>
            <person name="Zhang Y."/>
            <person name="Zhang S."/>
            <person name="Jiang F."/>
            <person name="Zhang X."/>
            <person name="Ren Y."/>
            <person name="Wang B."/>
            <person name="Wang S."/>
            <person name="Lu Y."/>
            <person name="Wu K."/>
            <person name="Fan W."/>
            <person name="Wang G."/>
        </authorList>
    </citation>
    <scope>NUCLEOTIDE SEQUENCE</scope>
    <source>
        <strain evidence="11">12Hb</strain>
    </source>
</reference>
<dbReference type="Pfam" id="PF02171">
    <property type="entry name" value="Piwi"/>
    <property type="match status" value="1"/>
</dbReference>
<evidence type="ECO:0000259" key="9">
    <source>
        <dbReference type="PROSITE" id="PS50821"/>
    </source>
</evidence>
<dbReference type="GO" id="GO:0003723">
    <property type="term" value="F:RNA binding"/>
    <property type="evidence" value="ECO:0007669"/>
    <property type="project" value="UniProtKB-KW"/>
</dbReference>
<feature type="region of interest" description="Disordered" evidence="8">
    <location>
        <begin position="1"/>
        <end position="47"/>
    </location>
</feature>
<dbReference type="AlphaFoldDB" id="A0A8S9WR43"/>
<protein>
    <recommendedName>
        <fullName evidence="13">Piwi domain-containing protein</fullName>
    </recommendedName>
</protein>
<dbReference type="InterPro" id="IPR036085">
    <property type="entry name" value="PAZ_dom_sf"/>
</dbReference>
<dbReference type="PROSITE" id="PS50822">
    <property type="entry name" value="PIWI"/>
    <property type="match status" value="1"/>
</dbReference>
<proteinExistence type="inferred from homology"/>
<dbReference type="Gene3D" id="2.170.260.10">
    <property type="entry name" value="paz domain"/>
    <property type="match status" value="1"/>
</dbReference>
<sequence length="798" mass="91240">MKITGSNGARGSRGDGPSAPTGRPRSDVPPPSVVKTRPDRINSKKGEAGQKVMLQANYFNLNTRPDWSLYQYRVDFAPEEDRTAVKKRLLRCHEQTIGSGYIFDGTVLFVVTRLHPEPLVLHTKNEAGDENVRITIKQAGDLVMGDHNYLQLFNIVMRKCLDGLQLQLVGRDFFDALQKVEIRDFNLELWPGYLTSIRQHENSILMCAEISHKVMRRDTALDFLHTCQNKCRSDWRAIFEEGIIGYVVLTGYNNRTYRVDDVDYNVTPLSEFQLKGLERTSYVDYYKKKYGIRIVDVHQPLLVSKSKPREIRAGMTDIVYLIPELCRMTGFTDEMRSNFHLMRALAEHTRMPPNVRIDRLMRFNSRLQNTPSVQKDLANWKMTLDTRLITFPGRILDQEEIHFSRTIRVRAGNDADWTRNMRSNPMFDMGSLKSWVVIYMDRMRADVHNFISILQKSGGTLKFYLPPPVYEEVRDDRMATYVSALEKVISTRNPQLIMCIVPNNRSDRYSAIKKKCCVDRAVPTQVVVQKNLNSKGVMSIATKIAIQMNCKIGGTPWSIPVPMQGLMICGYDVCHDTTTKGRSFGAMVASINSVFSRYFSAVTPHTNGEELSNDLSMNVVKAVVRYSECNNGSRPKTIIIYRDGVGEGQIPFVYKHEVKLIKEKLRELYSGEMPLFAFVIVTKRLNTRLFYQGKNPPPGTIADDCITSPDRYDFFLVSQSVQQGTVSPTSYNVIEDSTRLAPDRMQRLSYKMTHLYYNWSGTVRVPAQCQYAHKLAFLVGQSLHKTPNAGLDDLLYYL</sequence>
<dbReference type="PROSITE" id="PS50821">
    <property type="entry name" value="PAZ"/>
    <property type="match status" value="1"/>
</dbReference>
<dbReference type="SUPFAM" id="SSF101690">
    <property type="entry name" value="PAZ domain"/>
    <property type="match status" value="1"/>
</dbReference>
<dbReference type="InterPro" id="IPR036397">
    <property type="entry name" value="RNaseH_sf"/>
</dbReference>
<dbReference type="FunFam" id="2.170.260.10:FF:000003">
    <property type="entry name" value="Piwi-like RNA-mediated gene silencing 2"/>
    <property type="match status" value="1"/>
</dbReference>
<dbReference type="Pfam" id="PF23278">
    <property type="entry name" value="Piwi_N"/>
    <property type="match status" value="1"/>
</dbReference>
<evidence type="ECO:0000256" key="7">
    <source>
        <dbReference type="ARBA" id="ARBA00038291"/>
    </source>
</evidence>
<evidence type="ECO:0000256" key="6">
    <source>
        <dbReference type="ARBA" id="ARBA00023158"/>
    </source>
</evidence>
<evidence type="ECO:0000256" key="1">
    <source>
        <dbReference type="ARBA" id="ARBA00004496"/>
    </source>
</evidence>
<dbReference type="OrthoDB" id="445936at2759"/>
<feature type="compositionally biased region" description="Basic and acidic residues" evidence="8">
    <location>
        <begin position="36"/>
        <end position="47"/>
    </location>
</feature>
<dbReference type="InterPro" id="IPR003165">
    <property type="entry name" value="Piwi"/>
</dbReference>
<organism evidence="11 12">
    <name type="scientific">Apolygus lucorum</name>
    <name type="common">Small green plant bug</name>
    <name type="synonym">Lygocoris lucorum</name>
    <dbReference type="NCBI Taxonomy" id="248454"/>
    <lineage>
        <taxon>Eukaryota</taxon>
        <taxon>Metazoa</taxon>
        <taxon>Ecdysozoa</taxon>
        <taxon>Arthropoda</taxon>
        <taxon>Hexapoda</taxon>
        <taxon>Insecta</taxon>
        <taxon>Pterygota</taxon>
        <taxon>Neoptera</taxon>
        <taxon>Paraneoptera</taxon>
        <taxon>Hemiptera</taxon>
        <taxon>Heteroptera</taxon>
        <taxon>Panheteroptera</taxon>
        <taxon>Cimicomorpha</taxon>
        <taxon>Miridae</taxon>
        <taxon>Mirini</taxon>
        <taxon>Apolygus</taxon>
    </lineage>
</organism>
<evidence type="ECO:0008006" key="13">
    <source>
        <dbReference type="Google" id="ProtNLM"/>
    </source>
</evidence>
<gene>
    <name evidence="11" type="ORF">GE061_008013</name>
</gene>
<dbReference type="CDD" id="cd04658">
    <property type="entry name" value="Piwi_piwi-like_Euk"/>
    <property type="match status" value="1"/>
</dbReference>
<evidence type="ECO:0000256" key="5">
    <source>
        <dbReference type="ARBA" id="ARBA00022884"/>
    </source>
</evidence>
<comment type="similarity">
    <text evidence="7">Belongs to the argonaute family. Piwi subfamily.</text>
</comment>
<dbReference type="Gene3D" id="3.30.420.10">
    <property type="entry name" value="Ribonuclease H-like superfamily/Ribonuclease H"/>
    <property type="match status" value="1"/>
</dbReference>
<dbReference type="GO" id="GO:0030154">
    <property type="term" value="P:cell differentiation"/>
    <property type="evidence" value="ECO:0007669"/>
    <property type="project" value="UniProtKB-KW"/>
</dbReference>
<dbReference type="EMBL" id="WIXP02000016">
    <property type="protein sequence ID" value="KAF6198266.1"/>
    <property type="molecule type" value="Genomic_DNA"/>
</dbReference>
<dbReference type="GO" id="GO:0005737">
    <property type="term" value="C:cytoplasm"/>
    <property type="evidence" value="ECO:0007669"/>
    <property type="project" value="UniProtKB-SubCell"/>
</dbReference>
<dbReference type="InterPro" id="IPR012337">
    <property type="entry name" value="RNaseH-like_sf"/>
</dbReference>
<evidence type="ECO:0000259" key="10">
    <source>
        <dbReference type="PROSITE" id="PS50822"/>
    </source>
</evidence>
<dbReference type="Gene3D" id="3.40.50.2300">
    <property type="match status" value="1"/>
</dbReference>
<dbReference type="PANTHER" id="PTHR22891">
    <property type="entry name" value="EUKARYOTIC TRANSLATION INITIATION FACTOR 2C"/>
    <property type="match status" value="1"/>
</dbReference>
<evidence type="ECO:0000256" key="8">
    <source>
        <dbReference type="SAM" id="MobiDB-lite"/>
    </source>
</evidence>
<comment type="subcellular location">
    <subcellularLocation>
        <location evidence="1">Cytoplasm</location>
    </subcellularLocation>
</comment>
<evidence type="ECO:0000313" key="11">
    <source>
        <dbReference type="EMBL" id="KAF6198266.1"/>
    </source>
</evidence>
<feature type="domain" description="Piwi" evidence="10">
    <location>
        <begin position="496"/>
        <end position="784"/>
    </location>
</feature>
<keyword evidence="2" id="KW-0217">Developmental protein</keyword>
<evidence type="ECO:0000313" key="12">
    <source>
        <dbReference type="Proteomes" id="UP000466442"/>
    </source>
</evidence>
<dbReference type="SMART" id="SM00949">
    <property type="entry name" value="PAZ"/>
    <property type="match status" value="1"/>
</dbReference>
<dbReference type="Pfam" id="PF02170">
    <property type="entry name" value="PAZ"/>
    <property type="match status" value="1"/>
</dbReference>
<dbReference type="SMART" id="SM00950">
    <property type="entry name" value="Piwi"/>
    <property type="match status" value="1"/>
</dbReference>
<evidence type="ECO:0000256" key="2">
    <source>
        <dbReference type="ARBA" id="ARBA00022473"/>
    </source>
</evidence>
<keyword evidence="3" id="KW-0963">Cytoplasm</keyword>
<dbReference type="FunFam" id="3.30.420.10:FF:000014">
    <property type="entry name" value="Piwi-like RNA-mediated gene silencing 1"/>
    <property type="match status" value="1"/>
</dbReference>
<dbReference type="CDD" id="cd02845">
    <property type="entry name" value="PAZ_piwi_like"/>
    <property type="match status" value="1"/>
</dbReference>
<comment type="caution">
    <text evidence="11">The sequence shown here is derived from an EMBL/GenBank/DDBJ whole genome shotgun (WGS) entry which is preliminary data.</text>
</comment>
<keyword evidence="6" id="KW-0943">RNA-mediated gene silencing</keyword>
<keyword evidence="5" id="KW-0694">RNA-binding</keyword>
<dbReference type="GO" id="GO:0140965">
    <property type="term" value="P:secondary piRNA processing"/>
    <property type="evidence" value="ECO:0007669"/>
    <property type="project" value="UniProtKB-ARBA"/>
</dbReference>
<dbReference type="Proteomes" id="UP000466442">
    <property type="component" value="Linkage Group LG16"/>
</dbReference>
<accession>A0A8S9WR43</accession>
<feature type="domain" description="PAZ" evidence="9">
    <location>
        <begin position="219"/>
        <end position="330"/>
    </location>
</feature>
<keyword evidence="12" id="KW-1185">Reference proteome</keyword>